<sequence length="348" mass="38749">MLKKLVNEAFFTLRITATGPILIKSGRATISGPDMTPVLTFRDGRQEVFLPGSSLKGVFRSHSEKVICSLKPQVVCYPFSGNEDKEVDLEQRRKDYRDSCGAMFNLLARDEQMRKKLEDETHYVYANSCPTCRLFGSTGFIGRVSISDAYLTSQAITEQRDGVGIDRLTGGASHGAKFELEVVSTGAIFETDVHLRNFEIWQLGMLFVVLQDLTDELIRIGSGRSRGLGKVTAEISDQGRNGRPGGFVTSSIRGTSEPENELWGLGRWLNDGSYGTQQNDLLKNVKSSERNQRGIRSQRVFSGEALAALQEAAIADFIARMQGWQQPDVPKHLPDVSEYLQRNGYARR</sequence>
<organism evidence="3 4">
    <name type="scientific">Reticulibacter mediterranei</name>
    <dbReference type="NCBI Taxonomy" id="2778369"/>
    <lineage>
        <taxon>Bacteria</taxon>
        <taxon>Bacillati</taxon>
        <taxon>Chloroflexota</taxon>
        <taxon>Ktedonobacteria</taxon>
        <taxon>Ktedonobacterales</taxon>
        <taxon>Reticulibacteraceae</taxon>
        <taxon>Reticulibacter</taxon>
    </lineage>
</organism>
<protein>
    <recommendedName>
        <fullName evidence="2">CRISPR type III-associated protein domain-containing protein</fullName>
    </recommendedName>
</protein>
<keyword evidence="4" id="KW-1185">Reference proteome</keyword>
<dbReference type="EMBL" id="BNJK01000001">
    <property type="protein sequence ID" value="GHO95310.1"/>
    <property type="molecule type" value="Genomic_DNA"/>
</dbReference>
<evidence type="ECO:0000256" key="1">
    <source>
        <dbReference type="ARBA" id="ARBA00023118"/>
    </source>
</evidence>
<reference evidence="3" key="1">
    <citation type="submission" date="2020-10" db="EMBL/GenBank/DDBJ databases">
        <title>Taxonomic study of unclassified bacteria belonging to the class Ktedonobacteria.</title>
        <authorList>
            <person name="Yabe S."/>
            <person name="Wang C.M."/>
            <person name="Zheng Y."/>
            <person name="Sakai Y."/>
            <person name="Cavaletti L."/>
            <person name="Monciardini P."/>
            <person name="Donadio S."/>
        </authorList>
    </citation>
    <scope>NUCLEOTIDE SEQUENCE</scope>
    <source>
        <strain evidence="3">ID150040</strain>
    </source>
</reference>
<dbReference type="InterPro" id="IPR052216">
    <property type="entry name" value="CRISPR_Csm3_endoribonuclease"/>
</dbReference>
<dbReference type="NCBIfam" id="TIGR02581">
    <property type="entry name" value="cas_cyan_RAMP"/>
    <property type="match status" value="1"/>
</dbReference>
<evidence type="ECO:0000259" key="2">
    <source>
        <dbReference type="Pfam" id="PF03787"/>
    </source>
</evidence>
<dbReference type="PANTHER" id="PTHR35579">
    <property type="entry name" value="CRISPR SYSTEM CMS ENDORIBONUCLEASE CSM3"/>
    <property type="match status" value="1"/>
</dbReference>
<accession>A0A8J3IR14</accession>
<evidence type="ECO:0000313" key="4">
    <source>
        <dbReference type="Proteomes" id="UP000597444"/>
    </source>
</evidence>
<keyword evidence="1" id="KW-0051">Antiviral defense</keyword>
<comment type="caution">
    <text evidence="3">The sequence shown here is derived from an EMBL/GenBank/DDBJ whole genome shotgun (WGS) entry which is preliminary data.</text>
</comment>
<dbReference type="AlphaFoldDB" id="A0A8J3IR14"/>
<dbReference type="RefSeq" id="WP_220205995.1">
    <property type="nucleotide sequence ID" value="NZ_BNJK01000001.1"/>
</dbReference>
<dbReference type="InterPro" id="IPR005537">
    <property type="entry name" value="RAMP_III_fam"/>
</dbReference>
<gene>
    <name evidence="3" type="ORF">KSF_053580</name>
</gene>
<feature type="domain" description="CRISPR type III-associated protein" evidence="2">
    <location>
        <begin position="15"/>
        <end position="231"/>
    </location>
</feature>
<name>A0A8J3IR14_9CHLR</name>
<dbReference type="InterPro" id="IPR013411">
    <property type="entry name" value="CRISPR-assoc_RAMP_Csx7"/>
</dbReference>
<proteinExistence type="predicted"/>
<dbReference type="Pfam" id="PF03787">
    <property type="entry name" value="RAMPs"/>
    <property type="match status" value="1"/>
</dbReference>
<dbReference type="PANTHER" id="PTHR35579:SF3">
    <property type="entry name" value="CRISPR SYSTEM CMS ENDORIBONUCLEASE CSM3"/>
    <property type="match status" value="1"/>
</dbReference>
<dbReference type="GO" id="GO:0051607">
    <property type="term" value="P:defense response to virus"/>
    <property type="evidence" value="ECO:0007669"/>
    <property type="project" value="UniProtKB-KW"/>
</dbReference>
<evidence type="ECO:0000313" key="3">
    <source>
        <dbReference type="EMBL" id="GHO95310.1"/>
    </source>
</evidence>
<dbReference type="Proteomes" id="UP000597444">
    <property type="component" value="Unassembled WGS sequence"/>
</dbReference>